<evidence type="ECO:0000313" key="1">
    <source>
        <dbReference type="EMBL" id="AXX97540.1"/>
    </source>
</evidence>
<organism evidence="1 2">
    <name type="scientific">Profundibacter amoris</name>
    <dbReference type="NCBI Taxonomy" id="2171755"/>
    <lineage>
        <taxon>Bacteria</taxon>
        <taxon>Pseudomonadati</taxon>
        <taxon>Pseudomonadota</taxon>
        <taxon>Alphaproteobacteria</taxon>
        <taxon>Rhodobacterales</taxon>
        <taxon>Paracoccaceae</taxon>
        <taxon>Profundibacter</taxon>
    </lineage>
</organism>
<evidence type="ECO:0000313" key="2">
    <source>
        <dbReference type="Proteomes" id="UP000261704"/>
    </source>
</evidence>
<reference evidence="1 2" key="1">
    <citation type="submission" date="2018-09" db="EMBL/GenBank/DDBJ databases">
        <title>Profundibacter amoris BAR1 gen. nov., sp. nov., a new member of the Roseobacter clade isolated at Lokis Castle Vent Field on the Arctic Mid-Oceanic Ridge.</title>
        <authorList>
            <person name="Le Moine Bauer S."/>
            <person name="Sjoeberg A.G."/>
            <person name="L'Haridon S."/>
            <person name="Stokke R."/>
            <person name="Roalkvam I."/>
            <person name="Steen I.H."/>
            <person name="Dahle H."/>
        </authorList>
    </citation>
    <scope>NUCLEOTIDE SEQUENCE [LARGE SCALE GENOMIC DNA]</scope>
    <source>
        <strain evidence="1 2">BAR1</strain>
    </source>
</reference>
<dbReference type="EMBL" id="CP032125">
    <property type="protein sequence ID" value="AXX97540.1"/>
    <property type="molecule type" value="Genomic_DNA"/>
</dbReference>
<dbReference type="RefSeq" id="WP_118942197.1">
    <property type="nucleotide sequence ID" value="NZ_CP032125.1"/>
</dbReference>
<name>A0A347UFB2_9RHOB</name>
<dbReference type="OrthoDB" id="4299760at2"/>
<protein>
    <submittedName>
        <fullName evidence="1">Uncharacterized protein</fullName>
    </submittedName>
</protein>
<accession>A0A347UFB2</accession>
<keyword evidence="2" id="KW-1185">Reference proteome</keyword>
<gene>
    <name evidence="1" type="ORF">BAR1_06070</name>
</gene>
<proteinExistence type="predicted"/>
<dbReference type="KEGG" id="pamo:BAR1_06070"/>
<sequence>MGLFDFLTGTKRPKSGVAPASAADVEAAILALNRDTAPYRISACKDGSCDLVAEWKIVDAKWYEIFAKAGLEKSFRIKMRLDAEKHEVRAVDEDYTIEWKAGVPSLELQLSGFRGQKSEVSFGTAYAFTEEFKPGQVYNYRFNTAEVKKPLQQAVLGKGWTWRGVSFGKL</sequence>
<dbReference type="Proteomes" id="UP000261704">
    <property type="component" value="Chromosome"/>
</dbReference>
<dbReference type="AlphaFoldDB" id="A0A347UFB2"/>